<organism evidence="6 7">
    <name type="scientific">Defluviitalea raffinosedens</name>
    <dbReference type="NCBI Taxonomy" id="1450156"/>
    <lineage>
        <taxon>Bacteria</taxon>
        <taxon>Bacillati</taxon>
        <taxon>Bacillota</taxon>
        <taxon>Clostridia</taxon>
        <taxon>Lachnospirales</taxon>
        <taxon>Defluviitaleaceae</taxon>
        <taxon>Defluviitalea</taxon>
    </lineage>
</organism>
<dbReference type="Pfam" id="PF07719">
    <property type="entry name" value="TPR_2"/>
    <property type="match status" value="1"/>
</dbReference>
<dbReference type="RefSeq" id="WP_158740691.1">
    <property type="nucleotide sequence ID" value="NZ_WSLF01000008.1"/>
</dbReference>
<dbReference type="Gene3D" id="1.25.40.10">
    <property type="entry name" value="Tetratricopeptide repeat domain"/>
    <property type="match status" value="3"/>
</dbReference>
<feature type="transmembrane region" description="Helical" evidence="5">
    <location>
        <begin position="231"/>
        <end position="253"/>
    </location>
</feature>
<sequence>MNCPACNNEIKQANRCPICQFDIALYRKIKDISSRLYNKGLEQAHNRELTAAIDSLTKAIEFDKTNIDARNLLGLIYFEMGQVGQALTEWIISTHFKKEDNIANDYINQIQNNPRKLDLYNDSIRMYNQAIEYIRQRSEDLAIIQLKKAIQESPNFVEAYCLLALCYIAEKDKAKALSYIEKVLEIDISNPKALRYQKELKSSVRPQTNDRSKTVGKHETKRTRQTYFSPLGQIAGFIVGAICTAALLFILVIPDKTNALNRQIADLNAENQRLEEEITKITRESQETISSLEEQLATMQETNDELQKKQNAIEEAQKISQAETLYNSSNFAEAASLLMSIDLDVISEENKTVYDQLAGKVFKEAGRYHYNTGLNSYSKGDYDNAKLNFEKSYLYVKDQYYSDNVLYYLGRIYEAENNIEKAKECYQQAIDQYKGTDGANSSRRRLNNLQ</sequence>
<dbReference type="Proteomes" id="UP000483018">
    <property type="component" value="Unassembled WGS sequence"/>
</dbReference>
<protein>
    <submittedName>
        <fullName evidence="6">Tetratricopeptide repeat protein</fullName>
    </submittedName>
</protein>
<dbReference type="EMBL" id="WSLF01000008">
    <property type="protein sequence ID" value="KAE9633423.1"/>
    <property type="molecule type" value="Genomic_DNA"/>
</dbReference>
<comment type="caution">
    <text evidence="6">The sequence shown here is derived from an EMBL/GenBank/DDBJ whole genome shotgun (WGS) entry which is preliminary data.</text>
</comment>
<keyword evidence="1" id="KW-0677">Repeat</keyword>
<dbReference type="PROSITE" id="PS50005">
    <property type="entry name" value="TPR"/>
    <property type="match status" value="2"/>
</dbReference>
<reference evidence="6 7" key="1">
    <citation type="submission" date="2019-12" db="EMBL/GenBank/DDBJ databases">
        <title>Defluviitalea raffinosedens, isolated from a biogas fermenter, genome sequencing and characterization.</title>
        <authorList>
            <person name="Rettenmaier R."/>
            <person name="Schneider M."/>
            <person name="Neuhaus K."/>
            <person name="Liebl W."/>
            <person name="Zverlov V."/>
        </authorList>
    </citation>
    <scope>NUCLEOTIDE SEQUENCE [LARGE SCALE GENOMIC DNA]</scope>
    <source>
        <strain evidence="6 7">249c-K6</strain>
    </source>
</reference>
<feature type="repeat" description="TPR" evidence="3">
    <location>
        <begin position="157"/>
        <end position="190"/>
    </location>
</feature>
<evidence type="ECO:0000256" key="3">
    <source>
        <dbReference type="PROSITE-ProRule" id="PRU00339"/>
    </source>
</evidence>
<accession>A0A7C8LHB5</accession>
<evidence type="ECO:0000256" key="5">
    <source>
        <dbReference type="SAM" id="Phobius"/>
    </source>
</evidence>
<dbReference type="OrthoDB" id="9791784at2"/>
<dbReference type="PANTHER" id="PTHR45586:SF1">
    <property type="entry name" value="LIPOPOLYSACCHARIDE ASSEMBLY PROTEIN B"/>
    <property type="match status" value="1"/>
</dbReference>
<keyword evidence="4" id="KW-0175">Coiled coil</keyword>
<dbReference type="AlphaFoldDB" id="A0A7C8LHB5"/>
<dbReference type="InterPro" id="IPR019734">
    <property type="entry name" value="TPR_rpt"/>
</dbReference>
<dbReference type="InterPro" id="IPR013105">
    <property type="entry name" value="TPR_2"/>
</dbReference>
<evidence type="ECO:0000313" key="6">
    <source>
        <dbReference type="EMBL" id="KAE9633423.1"/>
    </source>
</evidence>
<keyword evidence="5" id="KW-0472">Membrane</keyword>
<feature type="repeat" description="TPR" evidence="3">
    <location>
        <begin position="403"/>
        <end position="436"/>
    </location>
</feature>
<evidence type="ECO:0000313" key="7">
    <source>
        <dbReference type="Proteomes" id="UP000483018"/>
    </source>
</evidence>
<dbReference type="PANTHER" id="PTHR45586">
    <property type="entry name" value="TPR REPEAT-CONTAINING PROTEIN PA4667"/>
    <property type="match status" value="1"/>
</dbReference>
<dbReference type="SMART" id="SM00028">
    <property type="entry name" value="TPR"/>
    <property type="match status" value="6"/>
</dbReference>
<dbReference type="Pfam" id="PF13414">
    <property type="entry name" value="TPR_11"/>
    <property type="match status" value="1"/>
</dbReference>
<evidence type="ECO:0000256" key="4">
    <source>
        <dbReference type="SAM" id="Coils"/>
    </source>
</evidence>
<evidence type="ECO:0000256" key="1">
    <source>
        <dbReference type="ARBA" id="ARBA00022737"/>
    </source>
</evidence>
<keyword evidence="7" id="KW-1185">Reference proteome</keyword>
<evidence type="ECO:0000256" key="2">
    <source>
        <dbReference type="ARBA" id="ARBA00022803"/>
    </source>
</evidence>
<keyword evidence="5" id="KW-0812">Transmembrane</keyword>
<feature type="coiled-coil region" evidence="4">
    <location>
        <begin position="257"/>
        <end position="319"/>
    </location>
</feature>
<dbReference type="InterPro" id="IPR011990">
    <property type="entry name" value="TPR-like_helical_dom_sf"/>
</dbReference>
<keyword evidence="5" id="KW-1133">Transmembrane helix</keyword>
<dbReference type="InterPro" id="IPR051012">
    <property type="entry name" value="CellSynth/LPSAsmb/PSIAsmb"/>
</dbReference>
<dbReference type="SUPFAM" id="SSF48452">
    <property type="entry name" value="TPR-like"/>
    <property type="match status" value="1"/>
</dbReference>
<gene>
    <name evidence="6" type="ORF">GND95_09295</name>
</gene>
<name>A0A7C8LHB5_9FIRM</name>
<keyword evidence="2 3" id="KW-0802">TPR repeat</keyword>
<dbReference type="Pfam" id="PF13181">
    <property type="entry name" value="TPR_8"/>
    <property type="match status" value="1"/>
</dbReference>
<proteinExistence type="predicted"/>